<dbReference type="InterPro" id="IPR020471">
    <property type="entry name" value="AKR"/>
</dbReference>
<evidence type="ECO:0000313" key="8">
    <source>
        <dbReference type="EMBL" id="SDQ69161.1"/>
    </source>
</evidence>
<dbReference type="Proteomes" id="UP000181917">
    <property type="component" value="Unassembled WGS sequence"/>
</dbReference>
<dbReference type="InterPro" id="IPR018170">
    <property type="entry name" value="Aldo/ket_reductase_CS"/>
</dbReference>
<keyword evidence="2" id="KW-0521">NADP</keyword>
<protein>
    <submittedName>
        <fullName evidence="8">2,5-diketo-D-gluconate reductase A</fullName>
    </submittedName>
</protein>
<dbReference type="FunFam" id="3.20.20.100:FF:000002">
    <property type="entry name" value="2,5-diketo-D-gluconic acid reductase A"/>
    <property type="match status" value="1"/>
</dbReference>
<dbReference type="AlphaFoldDB" id="A0A1H1CXY9"/>
<feature type="binding site" evidence="5">
    <location>
        <position position="114"/>
    </location>
    <ligand>
        <name>substrate</name>
    </ligand>
</feature>
<evidence type="ECO:0000256" key="6">
    <source>
        <dbReference type="PIRSR" id="PIRSR000097-3"/>
    </source>
</evidence>
<dbReference type="PIRSF" id="PIRSF000097">
    <property type="entry name" value="AKR"/>
    <property type="match status" value="1"/>
</dbReference>
<dbReference type="PROSITE" id="PS00798">
    <property type="entry name" value="ALDOKETO_REDUCTASE_1"/>
    <property type="match status" value="1"/>
</dbReference>
<dbReference type="OrthoDB" id="9804790at2"/>
<dbReference type="Pfam" id="PF00248">
    <property type="entry name" value="Aldo_ket_red"/>
    <property type="match status" value="1"/>
</dbReference>
<evidence type="ECO:0000313" key="9">
    <source>
        <dbReference type="Proteomes" id="UP000181917"/>
    </source>
</evidence>
<dbReference type="PRINTS" id="PR00069">
    <property type="entry name" value="ALDKETRDTASE"/>
</dbReference>
<dbReference type="InterPro" id="IPR023210">
    <property type="entry name" value="NADP_OxRdtase_dom"/>
</dbReference>
<dbReference type="Gene3D" id="3.20.20.100">
    <property type="entry name" value="NADP-dependent oxidoreductase domain"/>
    <property type="match status" value="1"/>
</dbReference>
<name>A0A1H1CXY9_9MICC</name>
<keyword evidence="9" id="KW-1185">Reference proteome</keyword>
<dbReference type="PROSITE" id="PS00063">
    <property type="entry name" value="ALDOKETO_REDUCTASE_3"/>
    <property type="match status" value="1"/>
</dbReference>
<evidence type="ECO:0000259" key="7">
    <source>
        <dbReference type="Pfam" id="PF00248"/>
    </source>
</evidence>
<evidence type="ECO:0000256" key="3">
    <source>
        <dbReference type="ARBA" id="ARBA00023002"/>
    </source>
</evidence>
<organism evidence="8 9">
    <name type="scientific">Crystallibacter crystallopoietes</name>
    <dbReference type="NCBI Taxonomy" id="37928"/>
    <lineage>
        <taxon>Bacteria</taxon>
        <taxon>Bacillati</taxon>
        <taxon>Actinomycetota</taxon>
        <taxon>Actinomycetes</taxon>
        <taxon>Micrococcales</taxon>
        <taxon>Micrococcaceae</taxon>
        <taxon>Crystallibacter</taxon>
    </lineage>
</organism>
<feature type="site" description="Lowers pKa of active site Tyr" evidence="6">
    <location>
        <position position="81"/>
    </location>
</feature>
<evidence type="ECO:0000256" key="2">
    <source>
        <dbReference type="ARBA" id="ARBA00022857"/>
    </source>
</evidence>
<dbReference type="EMBL" id="FNKH01000002">
    <property type="protein sequence ID" value="SDQ69161.1"/>
    <property type="molecule type" value="Genomic_DNA"/>
</dbReference>
<proteinExistence type="inferred from homology"/>
<comment type="similarity">
    <text evidence="1">Belongs to the aldo/keto reductase family.</text>
</comment>
<feature type="active site" description="Proton donor" evidence="4">
    <location>
        <position position="56"/>
    </location>
</feature>
<dbReference type="KEGG" id="acry:AC20117_06615"/>
<dbReference type="RefSeq" id="WP_074700400.1">
    <property type="nucleotide sequence ID" value="NZ_CP018863.1"/>
</dbReference>
<dbReference type="STRING" id="37928.SAMN04489742_2158"/>
<reference evidence="8 9" key="1">
    <citation type="submission" date="2016-10" db="EMBL/GenBank/DDBJ databases">
        <authorList>
            <person name="de Groot N.N."/>
        </authorList>
    </citation>
    <scope>NUCLEOTIDE SEQUENCE [LARGE SCALE GENOMIC DNA]</scope>
    <source>
        <strain evidence="8 9">DSM 20117</strain>
    </source>
</reference>
<gene>
    <name evidence="8" type="ORF">SAMN04489742_2158</name>
</gene>
<dbReference type="InterPro" id="IPR036812">
    <property type="entry name" value="NAD(P)_OxRdtase_dom_sf"/>
</dbReference>
<dbReference type="PANTHER" id="PTHR43827:SF3">
    <property type="entry name" value="NADP-DEPENDENT OXIDOREDUCTASE DOMAIN-CONTAINING PROTEIN"/>
    <property type="match status" value="1"/>
</dbReference>
<dbReference type="SUPFAM" id="SSF51430">
    <property type="entry name" value="NAD(P)-linked oxidoreductase"/>
    <property type="match status" value="1"/>
</dbReference>
<sequence>MTPNNTVQQTALEIAPGVVVPMIGLGTWPLVGEDATDAVARGIAHGYRHVDTAQKYGNEDAVGEGIRRAGIERSELWVTSKLSLPGHSRTAVRTAYAEALDRLGLEYLDLFLIHWPNPQLDRYVETCVGLQELVHEGALRSWGVSNFKPAHLDRVAAAGLKPAVNQIQVDPHHLQRSQLEHNAALGIATAAYSPLGRAGKFLEHPAVTGPAAAHGKTPAQVVLRWHLDSGRIAVPKSASNDRQLENLNVFDFALTDGELSAIDALDTGAGPRLDANEYGH</sequence>
<evidence type="ECO:0000256" key="5">
    <source>
        <dbReference type="PIRSR" id="PIRSR000097-2"/>
    </source>
</evidence>
<dbReference type="PANTHER" id="PTHR43827">
    <property type="entry name" value="2,5-DIKETO-D-GLUCONIC ACID REDUCTASE"/>
    <property type="match status" value="1"/>
</dbReference>
<evidence type="ECO:0000256" key="4">
    <source>
        <dbReference type="PIRSR" id="PIRSR000097-1"/>
    </source>
</evidence>
<accession>A0A1H1CXY9</accession>
<evidence type="ECO:0000256" key="1">
    <source>
        <dbReference type="ARBA" id="ARBA00007905"/>
    </source>
</evidence>
<keyword evidence="3" id="KW-0560">Oxidoreductase</keyword>
<feature type="domain" description="NADP-dependent oxidoreductase" evidence="7">
    <location>
        <begin position="23"/>
        <end position="266"/>
    </location>
</feature>
<dbReference type="GO" id="GO:0016616">
    <property type="term" value="F:oxidoreductase activity, acting on the CH-OH group of donors, NAD or NADP as acceptor"/>
    <property type="evidence" value="ECO:0007669"/>
    <property type="project" value="UniProtKB-ARBA"/>
</dbReference>